<feature type="transmembrane region" description="Helical" evidence="1">
    <location>
        <begin position="117"/>
        <end position="137"/>
    </location>
</feature>
<dbReference type="Proteomes" id="UP000050509">
    <property type="component" value="Unassembled WGS sequence"/>
</dbReference>
<evidence type="ECO:0000256" key="1">
    <source>
        <dbReference type="SAM" id="Phobius"/>
    </source>
</evidence>
<feature type="transmembrane region" description="Helical" evidence="1">
    <location>
        <begin position="208"/>
        <end position="227"/>
    </location>
</feature>
<dbReference type="InterPro" id="IPR019962">
    <property type="entry name" value="CHP03663"/>
</dbReference>
<feature type="non-terminal residue" evidence="3">
    <location>
        <position position="429"/>
    </location>
</feature>
<keyword evidence="3" id="KW-0808">Transferase</keyword>
<feature type="transmembrane region" description="Helical" evidence="1">
    <location>
        <begin position="93"/>
        <end position="111"/>
    </location>
</feature>
<sequence>MRATPTPAAAQRARFAPTYEQLAYAGLLIFALLIRLWGLGDRSLHHDETLHAAYSWQVYTGQGFIHDPLLHGPFLYHIVALMYFLFGDSDFTARLSVALFGTALVGLPFLIRRELGRSAALMAAFYLAISPVFLYISRFIRHDMYSVAFELLTIISIVRYASTRQARWLYIGAAALGLMISNMETFYLFMAIIGSLLGLVLLRRLWRPGLILGGMVGVLVVALVFVLPGKPLAGGGESAGRANGPYVCPAAGQPLPPDNPMLFTPGPIFGWAPLATADNDYALCVRNQYDDNLPIYFVKLGQFFGHPAILLAMVVALGGIAALYWLIGRQKGRDGLTPWQRARANSDDFVDVAASLGQDRRVWVALATFLVPYTLLFTAFFGRPSGVVSGATGSLLYWLAQHGVQRGSQPNYYYLVQLVVYEPLLLLWG</sequence>
<evidence type="ECO:0000313" key="3">
    <source>
        <dbReference type="EMBL" id="KPV49798.1"/>
    </source>
</evidence>
<feature type="transmembrane region" description="Helical" evidence="1">
    <location>
        <begin position="168"/>
        <end position="201"/>
    </location>
</feature>
<gene>
    <name evidence="3" type="ORF">SE17_30570</name>
</gene>
<dbReference type="PANTHER" id="PTHR41710:SF2">
    <property type="entry name" value="GLYCOSYL TRANSFERASE FAMILY 39_83 DOMAIN-CONTAINING PROTEIN"/>
    <property type="match status" value="1"/>
</dbReference>
<feature type="domain" description="Glycosyltransferase RgtA/B/C/D-like" evidence="2">
    <location>
        <begin position="71"/>
        <end position="223"/>
    </location>
</feature>
<evidence type="ECO:0000313" key="4">
    <source>
        <dbReference type="Proteomes" id="UP000050509"/>
    </source>
</evidence>
<feature type="transmembrane region" description="Helical" evidence="1">
    <location>
        <begin position="144"/>
        <end position="162"/>
    </location>
</feature>
<feature type="transmembrane region" description="Helical" evidence="1">
    <location>
        <begin position="69"/>
        <end position="86"/>
    </location>
</feature>
<protein>
    <submittedName>
        <fullName evidence="3">Glycosyl transferase</fullName>
    </submittedName>
</protein>
<keyword evidence="1" id="KW-1133">Transmembrane helix</keyword>
<reference evidence="3 4" key="1">
    <citation type="submission" date="2015-09" db="EMBL/GenBank/DDBJ databases">
        <title>Draft genome sequence of Kouleothrix aurantiaca JCM 19913.</title>
        <authorList>
            <person name="Hemp J."/>
        </authorList>
    </citation>
    <scope>NUCLEOTIDE SEQUENCE [LARGE SCALE GENOMIC DNA]</scope>
    <source>
        <strain evidence="3 4">COM-B</strain>
    </source>
</reference>
<dbReference type="PANTHER" id="PTHR41710">
    <property type="entry name" value="GLYCOSYL TRANSFERASE, FAMILY 39"/>
    <property type="match status" value="1"/>
</dbReference>
<proteinExistence type="predicted"/>
<keyword evidence="1" id="KW-0472">Membrane</keyword>
<feature type="transmembrane region" description="Helical" evidence="1">
    <location>
        <begin position="21"/>
        <end position="40"/>
    </location>
</feature>
<keyword evidence="1" id="KW-0812">Transmembrane</keyword>
<feature type="transmembrane region" description="Helical" evidence="1">
    <location>
        <begin position="303"/>
        <end position="327"/>
    </location>
</feature>
<dbReference type="AlphaFoldDB" id="A0A0P9DB63"/>
<dbReference type="NCBIfam" id="TIGR03663">
    <property type="entry name" value="flippase activity-associated protein Agl23"/>
    <property type="match status" value="1"/>
</dbReference>
<dbReference type="GO" id="GO:0016740">
    <property type="term" value="F:transferase activity"/>
    <property type="evidence" value="ECO:0007669"/>
    <property type="project" value="UniProtKB-KW"/>
</dbReference>
<feature type="transmembrane region" description="Helical" evidence="1">
    <location>
        <begin position="362"/>
        <end position="381"/>
    </location>
</feature>
<dbReference type="EMBL" id="LJCR01001742">
    <property type="protein sequence ID" value="KPV49798.1"/>
    <property type="molecule type" value="Genomic_DNA"/>
</dbReference>
<dbReference type="Pfam" id="PF13231">
    <property type="entry name" value="PMT_2"/>
    <property type="match status" value="1"/>
</dbReference>
<accession>A0A0P9DB63</accession>
<dbReference type="InterPro" id="IPR038731">
    <property type="entry name" value="RgtA/B/C-like"/>
</dbReference>
<keyword evidence="4" id="KW-1185">Reference proteome</keyword>
<name>A0A0P9DB63_9CHLR</name>
<organism evidence="3 4">
    <name type="scientific">Kouleothrix aurantiaca</name>
    <dbReference type="NCBI Taxonomy" id="186479"/>
    <lineage>
        <taxon>Bacteria</taxon>
        <taxon>Bacillati</taxon>
        <taxon>Chloroflexota</taxon>
        <taxon>Chloroflexia</taxon>
        <taxon>Chloroflexales</taxon>
        <taxon>Roseiflexineae</taxon>
        <taxon>Roseiflexaceae</taxon>
        <taxon>Kouleothrix</taxon>
    </lineage>
</organism>
<comment type="caution">
    <text evidence="3">The sequence shown here is derived from an EMBL/GenBank/DDBJ whole genome shotgun (WGS) entry which is preliminary data.</text>
</comment>
<evidence type="ECO:0000259" key="2">
    <source>
        <dbReference type="Pfam" id="PF13231"/>
    </source>
</evidence>